<gene>
    <name evidence="4" type="ORF">K490DRAFT_54249</name>
</gene>
<feature type="compositionally biased region" description="Basic and acidic residues" evidence="2">
    <location>
        <begin position="363"/>
        <end position="377"/>
    </location>
</feature>
<dbReference type="Gene3D" id="4.10.240.10">
    <property type="entry name" value="Zn(2)-C6 fungal-type DNA-binding domain"/>
    <property type="match status" value="1"/>
</dbReference>
<dbReference type="PROSITE" id="PS50048">
    <property type="entry name" value="ZN2_CY6_FUNGAL_2"/>
    <property type="match status" value="1"/>
</dbReference>
<feature type="compositionally biased region" description="Polar residues" evidence="2">
    <location>
        <begin position="229"/>
        <end position="250"/>
    </location>
</feature>
<dbReference type="GO" id="GO:0008270">
    <property type="term" value="F:zinc ion binding"/>
    <property type="evidence" value="ECO:0007669"/>
    <property type="project" value="InterPro"/>
</dbReference>
<feature type="compositionally biased region" description="Polar residues" evidence="2">
    <location>
        <begin position="266"/>
        <end position="278"/>
    </location>
</feature>
<feature type="region of interest" description="Disordered" evidence="2">
    <location>
        <begin position="163"/>
        <end position="286"/>
    </location>
</feature>
<protein>
    <recommendedName>
        <fullName evidence="3">Zn(2)-C6 fungal-type domain-containing protein</fullName>
    </recommendedName>
</protein>
<dbReference type="CDD" id="cd00067">
    <property type="entry name" value="GAL4"/>
    <property type="match status" value="1"/>
</dbReference>
<proteinExistence type="predicted"/>
<dbReference type="GO" id="GO:0000981">
    <property type="term" value="F:DNA-binding transcription factor activity, RNA polymerase II-specific"/>
    <property type="evidence" value="ECO:0007669"/>
    <property type="project" value="InterPro"/>
</dbReference>
<evidence type="ECO:0000313" key="4">
    <source>
        <dbReference type="EMBL" id="KAF2089810.1"/>
    </source>
</evidence>
<dbReference type="InterPro" id="IPR001138">
    <property type="entry name" value="Zn2Cys6_DnaBD"/>
</dbReference>
<keyword evidence="5" id="KW-1185">Reference proteome</keyword>
<feature type="compositionally biased region" description="Basic residues" evidence="2">
    <location>
        <begin position="253"/>
        <end position="263"/>
    </location>
</feature>
<feature type="compositionally biased region" description="Basic residues" evidence="2">
    <location>
        <begin position="193"/>
        <end position="202"/>
    </location>
</feature>
<evidence type="ECO:0000313" key="5">
    <source>
        <dbReference type="Proteomes" id="UP000799776"/>
    </source>
</evidence>
<dbReference type="InterPro" id="IPR036864">
    <property type="entry name" value="Zn2-C6_fun-type_DNA-bd_sf"/>
</dbReference>
<dbReference type="OrthoDB" id="410267at2759"/>
<feature type="region of interest" description="Disordered" evidence="2">
    <location>
        <begin position="353"/>
        <end position="406"/>
    </location>
</feature>
<feature type="compositionally biased region" description="Acidic residues" evidence="2">
    <location>
        <begin position="394"/>
        <end position="406"/>
    </location>
</feature>
<dbReference type="EMBL" id="ML978713">
    <property type="protein sequence ID" value="KAF2089810.1"/>
    <property type="molecule type" value="Genomic_DNA"/>
</dbReference>
<evidence type="ECO:0000256" key="1">
    <source>
        <dbReference type="ARBA" id="ARBA00023242"/>
    </source>
</evidence>
<accession>A0A9P4HVB6</accession>
<evidence type="ECO:0000256" key="2">
    <source>
        <dbReference type="SAM" id="MobiDB-lite"/>
    </source>
</evidence>
<feature type="compositionally biased region" description="Polar residues" evidence="2">
    <location>
        <begin position="164"/>
        <end position="187"/>
    </location>
</feature>
<comment type="caution">
    <text evidence="4">The sequence shown here is derived from an EMBL/GenBank/DDBJ whole genome shotgun (WGS) entry which is preliminary data.</text>
</comment>
<feature type="domain" description="Zn(2)-C6 fungal-type" evidence="3">
    <location>
        <begin position="294"/>
        <end position="323"/>
    </location>
</feature>
<dbReference type="Proteomes" id="UP000799776">
    <property type="component" value="Unassembled WGS sequence"/>
</dbReference>
<organism evidence="4 5">
    <name type="scientific">Saccharata proteae CBS 121410</name>
    <dbReference type="NCBI Taxonomy" id="1314787"/>
    <lineage>
        <taxon>Eukaryota</taxon>
        <taxon>Fungi</taxon>
        <taxon>Dikarya</taxon>
        <taxon>Ascomycota</taxon>
        <taxon>Pezizomycotina</taxon>
        <taxon>Dothideomycetes</taxon>
        <taxon>Dothideomycetes incertae sedis</taxon>
        <taxon>Botryosphaeriales</taxon>
        <taxon>Saccharataceae</taxon>
        <taxon>Saccharata</taxon>
    </lineage>
</organism>
<dbReference type="AlphaFoldDB" id="A0A9P4HVB6"/>
<dbReference type="SUPFAM" id="SSF57701">
    <property type="entry name" value="Zn2/Cys6 DNA-binding domain"/>
    <property type="match status" value="1"/>
</dbReference>
<evidence type="ECO:0000259" key="3">
    <source>
        <dbReference type="PROSITE" id="PS50048"/>
    </source>
</evidence>
<sequence>MVLLVLLVLPLVLLVLLVLLLPTAFILGPDEPRQLDSQEESIQPRLLGASMASTSFVIHSGTSRGAYRGSLEPTSQSPATFSGFSDIPEIPELSELPELPEPQAAPSSGIDFAMTEAPAFQAGDAGCCSSNEYWSSRGSHCYYGINASGVSIPTSIHSPRAKTSIASTLDADSSSTPAANTNGTPNGDGTPKPKPRKSRAKKCTITPDDEPRSTSNPDGTAHADGTLNCDDTTNAEGSTNADDTLKTNNTPKPKPRKPRRPRAKAFTTNPDGTLTPNPASWPRSPSGHAYKRIRCRVCFNKRYACDRNLPCSSCVKKGTECIYDHAPPLTRTGEDGVKVDVGVGEYNVEAVEGHGVDGAGLDGKGKEGEGEDGKDVENGEVEEGNVEIGKGENEEGEDEDGEGEDD</sequence>
<dbReference type="Pfam" id="PF00172">
    <property type="entry name" value="Zn_clus"/>
    <property type="match status" value="1"/>
</dbReference>
<reference evidence="4" key="1">
    <citation type="journal article" date="2020" name="Stud. Mycol.">
        <title>101 Dothideomycetes genomes: a test case for predicting lifestyles and emergence of pathogens.</title>
        <authorList>
            <person name="Haridas S."/>
            <person name="Albert R."/>
            <person name="Binder M."/>
            <person name="Bloem J."/>
            <person name="Labutti K."/>
            <person name="Salamov A."/>
            <person name="Andreopoulos B."/>
            <person name="Baker S."/>
            <person name="Barry K."/>
            <person name="Bills G."/>
            <person name="Bluhm B."/>
            <person name="Cannon C."/>
            <person name="Castanera R."/>
            <person name="Culley D."/>
            <person name="Daum C."/>
            <person name="Ezra D."/>
            <person name="Gonzalez J."/>
            <person name="Henrissat B."/>
            <person name="Kuo A."/>
            <person name="Liang C."/>
            <person name="Lipzen A."/>
            <person name="Lutzoni F."/>
            <person name="Magnuson J."/>
            <person name="Mondo S."/>
            <person name="Nolan M."/>
            <person name="Ohm R."/>
            <person name="Pangilinan J."/>
            <person name="Park H.-J."/>
            <person name="Ramirez L."/>
            <person name="Alfaro M."/>
            <person name="Sun H."/>
            <person name="Tritt A."/>
            <person name="Yoshinaga Y."/>
            <person name="Zwiers L.-H."/>
            <person name="Turgeon B."/>
            <person name="Goodwin S."/>
            <person name="Spatafora J."/>
            <person name="Crous P."/>
            <person name="Grigoriev I."/>
        </authorList>
    </citation>
    <scope>NUCLEOTIDE SEQUENCE</scope>
    <source>
        <strain evidence="4">CBS 121410</strain>
    </source>
</reference>
<keyword evidence="1" id="KW-0539">Nucleus</keyword>
<name>A0A9P4HVB6_9PEZI</name>